<dbReference type="Pfam" id="PF17109">
    <property type="entry name" value="Goodbye"/>
    <property type="match status" value="1"/>
</dbReference>
<keyword evidence="1" id="KW-0677">Repeat</keyword>
<evidence type="ECO:0000313" key="6">
    <source>
        <dbReference type="Proteomes" id="UP000249056"/>
    </source>
</evidence>
<dbReference type="InterPro" id="IPR056884">
    <property type="entry name" value="NPHP3-like_N"/>
</dbReference>
<dbReference type="OrthoDB" id="6415790at2759"/>
<name>A0A395IN71_9HELO</name>
<evidence type="ECO:0000256" key="2">
    <source>
        <dbReference type="SAM" id="MobiDB-lite"/>
    </source>
</evidence>
<dbReference type="PANTHER" id="PTHR10039:SF17">
    <property type="entry name" value="FUNGAL STAND N-TERMINAL GOODBYE DOMAIN-CONTAINING PROTEIN-RELATED"/>
    <property type="match status" value="1"/>
</dbReference>
<feature type="region of interest" description="Disordered" evidence="2">
    <location>
        <begin position="1196"/>
        <end position="1240"/>
    </location>
</feature>
<feature type="compositionally biased region" description="Polar residues" evidence="2">
    <location>
        <begin position="1206"/>
        <end position="1220"/>
    </location>
</feature>
<sequence>MAGSVGGAQPEPPAEANHAIVQKTAPVSAGKLWDEAIEKFRKDNNVDLRKFLDKDWKFEKAGEGSEKAKEMFENARHLEVDKKYNLIKSIGGCVEWMGSASDFISDNASGTYGTPVKLIFGGISYFIKAAIAVKNDFDLIEETFESIHDALEEFSLLGITIRERNIFTDRLINVFISFFKFCWFSTRLLKDNSRKQQFRATLPFKTLNAIEAARKDMNEKLDDMPQRLVQAIQNGKPKPSDFNQFVWKEKYNKLGKIKEIFKKHGFNLEGISSMENRMNTFKSQFVPDTFSWLGKNEEYQAWLKVKGEVIPLIHVSGSPGAGKSFFTYSCYLKVLDTKASNHAKPTPGKTDSQLSHNVLASVIVQIAEQDAKFRDLASKELEKQLGEMLRATTTGNNELTNYLWMQMIVRGFDRASAETPRLVYILLDGIELMDSEMLNLLQCLNCDKTGVQVMVTHTPNYQIIPTVDLDNRETEALADDLGKVIDFRISNSTNMKGFSESSLGKIKDNLIHKYQEIKKEAMLSVDIVLSLMEQHGDEFAAINKSARPEAAGGKEHYREMMEMVISQSKRSALGMKIMKKLYAWCTYANEPLSTDQLQYILSLDKSLTSTKFNVKSEIQGKSSSILYITRKELISAHPTNPIIINKITDKEYQEYVFFKNPAIKEYLATNNGQISERSEDARVEIFLTLCGVLCNRKSDSGIISAESKILLQCVSNIFEGLVKMERLDLKEVYIETSLYNDLTCLLSADSEDSGARRMVLLIAKVNIHKDKLMRKERRWQSAMLSSRPENLVKKLVQGHIESLARAFTFQDAEVPFKLVYRALYPLGTSGPEVFYSILGLTEYHMISMMNDDKKNAESMRQGWENVKSLADQAIKEKDIQKGPLGSELNSGRCYQAYYFKANAMAKLNDVPGAIENYKAALNLGMEYAPIMVYVLDKIVQLYAQAKQYDKLFDEVYQQSPLLKYIWLWAFRRKYFANKSDPLRKAAVLTRRIENLTQLYEEAIGFWLRKEEFQIAAILKCELSYIYRRDARVTKMAENTMNSLVDEVLRNTNKMKGGILQLAFPQMVDMLYEIYSRASPDCESSTKVDIILRLEKLIDNLKRTDVIAPIKLSRGIITLATMLKSSGGNGLKAAKRQAEQAFNVCIADLEDSIASNDGAALYLLARILMFADLQEKARVAISLYFSKVDEYNENEDFMDQKDDSSRVPEQSANHTHDTAGSTKDGGYNSVPSTNIPSKKAN</sequence>
<keyword evidence="6" id="KW-1185">Reference proteome</keyword>
<dbReference type="Pfam" id="PF24883">
    <property type="entry name" value="NPHP3_N"/>
    <property type="match status" value="1"/>
</dbReference>
<feature type="domain" description="Fungal STAND N-terminal Goodbye" evidence="3">
    <location>
        <begin position="33"/>
        <end position="155"/>
    </location>
</feature>
<dbReference type="InterPro" id="IPR031350">
    <property type="entry name" value="Goodbye_dom"/>
</dbReference>
<evidence type="ECO:0000256" key="1">
    <source>
        <dbReference type="ARBA" id="ARBA00022737"/>
    </source>
</evidence>
<dbReference type="EMBL" id="QKRW01000047">
    <property type="protein sequence ID" value="RAL59829.1"/>
    <property type="molecule type" value="Genomic_DNA"/>
</dbReference>
<feature type="domain" description="Nephrocystin 3-like N-terminal" evidence="4">
    <location>
        <begin position="289"/>
        <end position="456"/>
    </location>
</feature>
<organism evidence="5 6">
    <name type="scientific">Monilinia fructigena</name>
    <dbReference type="NCBI Taxonomy" id="38457"/>
    <lineage>
        <taxon>Eukaryota</taxon>
        <taxon>Fungi</taxon>
        <taxon>Dikarya</taxon>
        <taxon>Ascomycota</taxon>
        <taxon>Pezizomycotina</taxon>
        <taxon>Leotiomycetes</taxon>
        <taxon>Helotiales</taxon>
        <taxon>Sclerotiniaceae</taxon>
        <taxon>Monilinia</taxon>
    </lineage>
</organism>
<gene>
    <name evidence="5" type="ORF">DID88_000458</name>
</gene>
<reference evidence="5 6" key="1">
    <citation type="submission" date="2018-06" db="EMBL/GenBank/DDBJ databases">
        <title>Genome Sequence of the Brown Rot Fungal Pathogen Monilinia fructigena.</title>
        <authorList>
            <person name="Landi L."/>
            <person name="De Miccolis Angelini R.M."/>
            <person name="Pollastro S."/>
            <person name="Abate D."/>
            <person name="Faretra F."/>
            <person name="Romanazzi G."/>
        </authorList>
    </citation>
    <scope>NUCLEOTIDE SEQUENCE [LARGE SCALE GENOMIC DNA]</scope>
    <source>
        <strain evidence="5 6">Mfrg269</strain>
    </source>
</reference>
<protein>
    <submittedName>
        <fullName evidence="5">Uncharacterized protein</fullName>
    </submittedName>
</protein>
<evidence type="ECO:0000313" key="5">
    <source>
        <dbReference type="EMBL" id="RAL59829.1"/>
    </source>
</evidence>
<evidence type="ECO:0000259" key="4">
    <source>
        <dbReference type="Pfam" id="PF24883"/>
    </source>
</evidence>
<dbReference type="PANTHER" id="PTHR10039">
    <property type="entry name" value="AMELOGENIN"/>
    <property type="match status" value="1"/>
</dbReference>
<dbReference type="Proteomes" id="UP000249056">
    <property type="component" value="Unassembled WGS sequence"/>
</dbReference>
<feature type="compositionally biased region" description="Polar residues" evidence="2">
    <location>
        <begin position="1228"/>
        <end position="1240"/>
    </location>
</feature>
<evidence type="ECO:0000259" key="3">
    <source>
        <dbReference type="Pfam" id="PF17109"/>
    </source>
</evidence>
<dbReference type="AlphaFoldDB" id="A0A395IN71"/>
<proteinExistence type="predicted"/>
<accession>A0A395IN71</accession>
<feature type="region of interest" description="Disordered" evidence="2">
    <location>
        <begin position="1"/>
        <end position="21"/>
    </location>
</feature>
<comment type="caution">
    <text evidence="5">The sequence shown here is derived from an EMBL/GenBank/DDBJ whole genome shotgun (WGS) entry which is preliminary data.</text>
</comment>